<dbReference type="EMBL" id="CAEZYY010000025">
    <property type="protein sequence ID" value="CAB4761558.1"/>
    <property type="molecule type" value="Genomic_DNA"/>
</dbReference>
<dbReference type="EC" id="2.5.1.19" evidence="3"/>
<feature type="domain" description="Enolpyruvate transferase" evidence="8">
    <location>
        <begin position="11"/>
        <end position="422"/>
    </location>
</feature>
<dbReference type="PIRSF" id="PIRSF000505">
    <property type="entry name" value="EPSPS"/>
    <property type="match status" value="1"/>
</dbReference>
<evidence type="ECO:0000256" key="3">
    <source>
        <dbReference type="ARBA" id="ARBA00012450"/>
    </source>
</evidence>
<dbReference type="NCBIfam" id="TIGR01356">
    <property type="entry name" value="aroA"/>
    <property type="match status" value="1"/>
</dbReference>
<dbReference type="UniPathway" id="UPA00053">
    <property type="reaction ID" value="UER00089"/>
</dbReference>
<dbReference type="InterPro" id="IPR023193">
    <property type="entry name" value="EPSP_synthase_CS"/>
</dbReference>
<dbReference type="HAMAP" id="MF_00210">
    <property type="entry name" value="EPSP_synth"/>
    <property type="match status" value="1"/>
</dbReference>
<dbReference type="InterPro" id="IPR006264">
    <property type="entry name" value="EPSP_synthase"/>
</dbReference>
<dbReference type="Pfam" id="PF00275">
    <property type="entry name" value="EPSP_synthase"/>
    <property type="match status" value="1"/>
</dbReference>
<evidence type="ECO:0000256" key="4">
    <source>
        <dbReference type="ARBA" id="ARBA00022605"/>
    </source>
</evidence>
<protein>
    <recommendedName>
        <fullName evidence="3">3-phosphoshikimate 1-carboxyvinyltransferase</fullName>
        <ecNumber evidence="3">2.5.1.19</ecNumber>
    </recommendedName>
</protein>
<dbReference type="PANTHER" id="PTHR21090:SF5">
    <property type="entry name" value="PENTAFUNCTIONAL AROM POLYPEPTIDE"/>
    <property type="match status" value="1"/>
</dbReference>
<evidence type="ECO:0000313" key="11">
    <source>
        <dbReference type="EMBL" id="CAB4859834.1"/>
    </source>
</evidence>
<dbReference type="Gene3D" id="3.65.10.10">
    <property type="entry name" value="Enolpyruvate transferase domain"/>
    <property type="match status" value="2"/>
</dbReference>
<organism evidence="9">
    <name type="scientific">freshwater metagenome</name>
    <dbReference type="NCBI Taxonomy" id="449393"/>
    <lineage>
        <taxon>unclassified sequences</taxon>
        <taxon>metagenomes</taxon>
        <taxon>ecological metagenomes</taxon>
    </lineage>
</organism>
<dbReference type="AlphaFoldDB" id="A0A6J6P5N4"/>
<evidence type="ECO:0000313" key="10">
    <source>
        <dbReference type="EMBL" id="CAB4761558.1"/>
    </source>
</evidence>
<dbReference type="GO" id="GO:0009073">
    <property type="term" value="P:aromatic amino acid family biosynthetic process"/>
    <property type="evidence" value="ECO:0007669"/>
    <property type="project" value="UniProtKB-KW"/>
</dbReference>
<dbReference type="EMBL" id="CAFBLR010000006">
    <property type="protein sequence ID" value="CAB4859834.1"/>
    <property type="molecule type" value="Genomic_DNA"/>
</dbReference>
<evidence type="ECO:0000256" key="1">
    <source>
        <dbReference type="ARBA" id="ARBA00004811"/>
    </source>
</evidence>
<evidence type="ECO:0000313" key="9">
    <source>
        <dbReference type="EMBL" id="CAB4694740.1"/>
    </source>
</evidence>
<comment type="catalytic activity">
    <reaction evidence="7">
        <text>3-phosphoshikimate + phosphoenolpyruvate = 5-O-(1-carboxyvinyl)-3-phosphoshikimate + phosphate</text>
        <dbReference type="Rhea" id="RHEA:21256"/>
        <dbReference type="ChEBI" id="CHEBI:43474"/>
        <dbReference type="ChEBI" id="CHEBI:57701"/>
        <dbReference type="ChEBI" id="CHEBI:58702"/>
        <dbReference type="ChEBI" id="CHEBI:145989"/>
        <dbReference type="EC" id="2.5.1.19"/>
    </reaction>
    <physiologicalReaction direction="left-to-right" evidence="7">
        <dbReference type="Rhea" id="RHEA:21257"/>
    </physiologicalReaction>
</comment>
<accession>A0A6J6P5N4</accession>
<dbReference type="GO" id="GO:0003866">
    <property type="term" value="F:3-phosphoshikimate 1-carboxyvinyltransferase activity"/>
    <property type="evidence" value="ECO:0007669"/>
    <property type="project" value="UniProtKB-EC"/>
</dbReference>
<dbReference type="PROSITE" id="PS00885">
    <property type="entry name" value="EPSP_SYNTHASE_2"/>
    <property type="match status" value="1"/>
</dbReference>
<dbReference type="GO" id="GO:0009423">
    <property type="term" value="P:chorismate biosynthetic process"/>
    <property type="evidence" value="ECO:0007669"/>
    <property type="project" value="UniProtKB-UniPathway"/>
</dbReference>
<comment type="similarity">
    <text evidence="2">Belongs to the EPSP synthase family.</text>
</comment>
<dbReference type="CDD" id="cd01556">
    <property type="entry name" value="EPSP_synthase"/>
    <property type="match status" value="1"/>
</dbReference>
<evidence type="ECO:0000256" key="2">
    <source>
        <dbReference type="ARBA" id="ARBA00009948"/>
    </source>
</evidence>
<gene>
    <name evidence="9" type="ORF">UFOPK2602_00225</name>
    <name evidence="10" type="ORF">UFOPK2806_01704</name>
    <name evidence="11" type="ORF">UFOPK3417_00159</name>
    <name evidence="12" type="ORF">UFOPK4306_02415</name>
</gene>
<evidence type="ECO:0000256" key="5">
    <source>
        <dbReference type="ARBA" id="ARBA00022679"/>
    </source>
</evidence>
<dbReference type="GO" id="GO:0008652">
    <property type="term" value="P:amino acid biosynthetic process"/>
    <property type="evidence" value="ECO:0007669"/>
    <property type="project" value="UniProtKB-KW"/>
</dbReference>
<name>A0A6J6P5N4_9ZZZZ</name>
<comment type="pathway">
    <text evidence="1">Metabolic intermediate biosynthesis; chorismate biosynthesis; chorismate from D-erythrose 4-phosphate and phosphoenolpyruvate: step 6/7.</text>
</comment>
<dbReference type="EMBL" id="CAFBQP010000144">
    <property type="protein sequence ID" value="CAB5068486.1"/>
    <property type="molecule type" value="Genomic_DNA"/>
</dbReference>
<evidence type="ECO:0000256" key="7">
    <source>
        <dbReference type="ARBA" id="ARBA00044633"/>
    </source>
</evidence>
<dbReference type="InterPro" id="IPR001986">
    <property type="entry name" value="Enolpyruvate_Tfrase_dom"/>
</dbReference>
<dbReference type="InterPro" id="IPR013792">
    <property type="entry name" value="RNA3'P_cycl/enolpyr_Trfase_a/b"/>
</dbReference>
<keyword evidence="6" id="KW-0057">Aromatic amino acid biosynthesis</keyword>
<evidence type="ECO:0000256" key="6">
    <source>
        <dbReference type="ARBA" id="ARBA00023141"/>
    </source>
</evidence>
<keyword evidence="5" id="KW-0808">Transferase</keyword>
<dbReference type="SUPFAM" id="SSF55205">
    <property type="entry name" value="EPT/RTPC-like"/>
    <property type="match status" value="1"/>
</dbReference>
<evidence type="ECO:0000313" key="12">
    <source>
        <dbReference type="EMBL" id="CAB5068486.1"/>
    </source>
</evidence>
<dbReference type="EMBL" id="CAEZXX010000007">
    <property type="protein sequence ID" value="CAB4694740.1"/>
    <property type="molecule type" value="Genomic_DNA"/>
</dbReference>
<keyword evidence="4" id="KW-0028">Amino-acid biosynthesis</keyword>
<dbReference type="PANTHER" id="PTHR21090">
    <property type="entry name" value="AROM/DEHYDROQUINATE SYNTHASE"/>
    <property type="match status" value="1"/>
</dbReference>
<dbReference type="InterPro" id="IPR036968">
    <property type="entry name" value="Enolpyruvate_Tfrase_sf"/>
</dbReference>
<reference evidence="9" key="1">
    <citation type="submission" date="2020-05" db="EMBL/GenBank/DDBJ databases">
        <authorList>
            <person name="Chiriac C."/>
            <person name="Salcher M."/>
            <person name="Ghai R."/>
            <person name="Kavagutti S V."/>
        </authorList>
    </citation>
    <scope>NUCLEOTIDE SEQUENCE</scope>
</reference>
<evidence type="ECO:0000259" key="8">
    <source>
        <dbReference type="Pfam" id="PF00275"/>
    </source>
</evidence>
<proteinExistence type="inferred from homology"/>
<sequence length="428" mass="44887">MSARAVIPLTGPLDATVTVPGSKSISNRALLCAALAEGPCTLDGIADGDDTVAMVDCLGRLGIAVEVADDRAVVHGGGGNLPVGPVVLPTRLAGTTSRFLTALAALGTGPYIIDGEAPLRARPMAPLHDALSHLGAMVHAMDRPGHLPVQVRAGERQASQPTVRIRGDVSSQYISALMMIAPYLGHGLRIELTTDIVSMPYVEMTAAVMASFGADCVTVSTKSGHLVIDVEPGRYRSCEYRIEPDASSASYAFAAAAIAGGRVRVEGMRTPSLQSDARFVDALVQMGCEVRRDDSGVEVLRRGPIHGITIDMRDFSDTAPTMAAVAAVAGSPTRVIGIGFIRGKESDRIGDVVTELRKCGVDAEPEPDGFVIRPGGLHGARVQTYHDHRIAMSFALLGLVTPGIEIEDPGVVSKSLPGFWQLLDSLSN</sequence>